<evidence type="ECO:0000313" key="3">
    <source>
        <dbReference type="Proteomes" id="UP000075880"/>
    </source>
</evidence>
<dbReference type="SUPFAM" id="SSF52087">
    <property type="entry name" value="CRAL/TRIO domain"/>
    <property type="match status" value="1"/>
</dbReference>
<evidence type="ECO:0000259" key="1">
    <source>
        <dbReference type="PROSITE" id="PS50191"/>
    </source>
</evidence>
<sequence length="341" mass="40096">MFSKFFNIPGRFFALVSKWSKLQRTGNDCRFTMSDRVAYSVDKNRKVEERYTFTLPELYRNIALQELNEEDIVREQAVTQMREWIVSNPHIRKCRVDAPFLLRFLRFRKFSVPLACEALEQYLTVREMYPSWYKNLNCNHPIMRRMQETNGISVLGQDSAGRTVVLMQTLRMEKGRFTALQEGRFIFLLLEALLELEEVQIGGLVVLIDYTGKSTESCKTWGATELKISFDGVFRFYPVRYQAIHAANLPKTIVSFVEYKLTFIPPNFKEKIHCHATVDKFKKLLEPLMIPQVYGGSVELDELNKRFWKRFQLQYDDFVVGLDKFEINLDHYSAVARNLKN</sequence>
<dbReference type="InterPro" id="IPR001251">
    <property type="entry name" value="CRAL-TRIO_dom"/>
</dbReference>
<dbReference type="GO" id="GO:1902936">
    <property type="term" value="F:phosphatidylinositol bisphosphate binding"/>
    <property type="evidence" value="ECO:0007669"/>
    <property type="project" value="TreeGrafter"/>
</dbReference>
<protein>
    <recommendedName>
        <fullName evidence="1">CRAL-TRIO domain-containing protein</fullName>
    </recommendedName>
</protein>
<dbReference type="SMART" id="SM01100">
    <property type="entry name" value="CRAL_TRIO_N"/>
    <property type="match status" value="1"/>
</dbReference>
<dbReference type="Pfam" id="PF00650">
    <property type="entry name" value="CRAL_TRIO"/>
    <property type="match status" value="1"/>
</dbReference>
<proteinExistence type="predicted"/>
<dbReference type="InterPro" id="IPR011074">
    <property type="entry name" value="CRAL/TRIO_N_dom"/>
</dbReference>
<dbReference type="Gene3D" id="3.40.525.10">
    <property type="entry name" value="CRAL-TRIO lipid binding domain"/>
    <property type="match status" value="1"/>
</dbReference>
<dbReference type="PRINTS" id="PR00180">
    <property type="entry name" value="CRETINALDHBP"/>
</dbReference>
<dbReference type="Gene3D" id="1.10.8.20">
    <property type="entry name" value="N-terminal domain of phosphatidylinositol transfer protein sec14p"/>
    <property type="match status" value="1"/>
</dbReference>
<evidence type="ECO:0000313" key="2">
    <source>
        <dbReference type="EnsemblMetazoa" id="ENSAATROPP006369"/>
    </source>
</evidence>
<dbReference type="AlphaFoldDB" id="A0AAG5D685"/>
<dbReference type="Proteomes" id="UP000075880">
    <property type="component" value="Unassembled WGS sequence"/>
</dbReference>
<dbReference type="SUPFAM" id="SSF46938">
    <property type="entry name" value="CRAL/TRIO N-terminal domain"/>
    <property type="match status" value="1"/>
</dbReference>
<dbReference type="PANTHER" id="PTHR10174:SF166">
    <property type="entry name" value="LD40136P"/>
    <property type="match status" value="1"/>
</dbReference>
<feature type="domain" description="CRAL-TRIO" evidence="1">
    <location>
        <begin position="142"/>
        <end position="302"/>
    </location>
</feature>
<dbReference type="PANTHER" id="PTHR10174">
    <property type="entry name" value="ALPHA-TOCOPHEROL TRANSFER PROTEIN-RELATED"/>
    <property type="match status" value="1"/>
</dbReference>
<reference evidence="2" key="1">
    <citation type="submission" date="2024-04" db="UniProtKB">
        <authorList>
            <consortium name="EnsemblMetazoa"/>
        </authorList>
    </citation>
    <scope>IDENTIFICATION</scope>
    <source>
        <strain evidence="2">EBRO</strain>
    </source>
</reference>
<dbReference type="InterPro" id="IPR036273">
    <property type="entry name" value="CRAL/TRIO_N_dom_sf"/>
</dbReference>
<dbReference type="GO" id="GO:0016020">
    <property type="term" value="C:membrane"/>
    <property type="evidence" value="ECO:0007669"/>
    <property type="project" value="TreeGrafter"/>
</dbReference>
<organism evidence="2 3">
    <name type="scientific">Anopheles atroparvus</name>
    <name type="common">European mosquito</name>
    <dbReference type="NCBI Taxonomy" id="41427"/>
    <lineage>
        <taxon>Eukaryota</taxon>
        <taxon>Metazoa</taxon>
        <taxon>Ecdysozoa</taxon>
        <taxon>Arthropoda</taxon>
        <taxon>Hexapoda</taxon>
        <taxon>Insecta</taxon>
        <taxon>Pterygota</taxon>
        <taxon>Neoptera</taxon>
        <taxon>Endopterygota</taxon>
        <taxon>Diptera</taxon>
        <taxon>Nematocera</taxon>
        <taxon>Culicoidea</taxon>
        <taxon>Culicidae</taxon>
        <taxon>Anophelinae</taxon>
        <taxon>Anopheles</taxon>
    </lineage>
</organism>
<dbReference type="InterPro" id="IPR036865">
    <property type="entry name" value="CRAL-TRIO_dom_sf"/>
</dbReference>
<accession>A0AAG5D685</accession>
<keyword evidence="3" id="KW-1185">Reference proteome</keyword>
<name>A0AAG5D685_ANOAO</name>
<dbReference type="EnsemblMetazoa" id="ENSAATROPT007099">
    <property type="protein sequence ID" value="ENSAATROPP006369"/>
    <property type="gene ID" value="ENSAATROPG005784"/>
</dbReference>
<dbReference type="PROSITE" id="PS50191">
    <property type="entry name" value="CRAL_TRIO"/>
    <property type="match status" value="1"/>
</dbReference>